<proteinExistence type="predicted"/>
<evidence type="ECO:0000313" key="1">
    <source>
        <dbReference type="EMBL" id="MDR5588692.1"/>
    </source>
</evidence>
<protein>
    <submittedName>
        <fullName evidence="1">Uncharacterized protein</fullName>
    </submittedName>
</protein>
<organism evidence="1 2">
    <name type="scientific">Clostridium aquiflavi</name>
    <dbReference type="NCBI Taxonomy" id="3073603"/>
    <lineage>
        <taxon>Bacteria</taxon>
        <taxon>Bacillati</taxon>
        <taxon>Bacillota</taxon>
        <taxon>Clostridia</taxon>
        <taxon>Eubacteriales</taxon>
        <taxon>Clostridiaceae</taxon>
        <taxon>Clostridium</taxon>
    </lineage>
</organism>
<accession>A0ABU1EKU3</accession>
<name>A0ABU1EKU3_9CLOT</name>
<dbReference type="Proteomes" id="UP001256646">
    <property type="component" value="Unassembled WGS sequence"/>
</dbReference>
<dbReference type="RefSeq" id="WP_309556870.1">
    <property type="nucleotide sequence ID" value="NZ_JAVJAN010000050.1"/>
</dbReference>
<reference evidence="1 2" key="1">
    <citation type="submission" date="2023-09" db="EMBL/GenBank/DDBJ databases">
        <authorList>
            <person name="Zhai L."/>
        </authorList>
    </citation>
    <scope>NUCLEOTIDE SEQUENCE [LARGE SCALE GENOMIC DNA]</scope>
    <source>
        <strain evidence="1 2">5 N-1</strain>
    </source>
</reference>
<comment type="caution">
    <text evidence="1">The sequence shown here is derived from an EMBL/GenBank/DDBJ whole genome shotgun (WGS) entry which is preliminary data.</text>
</comment>
<evidence type="ECO:0000313" key="2">
    <source>
        <dbReference type="Proteomes" id="UP001256646"/>
    </source>
</evidence>
<gene>
    <name evidence="1" type="ORF">RGC78_14575</name>
</gene>
<sequence>MELMYIKYKNNIKSTTIKDGNKLIRSEAKVIPLRNKENFKKPKTYYSNISNKVNDDDKTNEKITNFFFNAIHKNYLANKKRF</sequence>
<keyword evidence="2" id="KW-1185">Reference proteome</keyword>
<dbReference type="EMBL" id="JAVJAN010000050">
    <property type="protein sequence ID" value="MDR5588692.1"/>
    <property type="molecule type" value="Genomic_DNA"/>
</dbReference>